<dbReference type="AlphaFoldDB" id="A0A819VYI4"/>
<dbReference type="EMBL" id="CAJOBB010005120">
    <property type="protein sequence ID" value="CAF4116367.1"/>
    <property type="molecule type" value="Genomic_DNA"/>
</dbReference>
<organism evidence="1 2">
    <name type="scientific">Adineta steineri</name>
    <dbReference type="NCBI Taxonomy" id="433720"/>
    <lineage>
        <taxon>Eukaryota</taxon>
        <taxon>Metazoa</taxon>
        <taxon>Spiralia</taxon>
        <taxon>Gnathifera</taxon>
        <taxon>Rotifera</taxon>
        <taxon>Eurotatoria</taxon>
        <taxon>Bdelloidea</taxon>
        <taxon>Adinetida</taxon>
        <taxon>Adinetidae</taxon>
        <taxon>Adineta</taxon>
    </lineage>
</organism>
<evidence type="ECO:0000313" key="2">
    <source>
        <dbReference type="Proteomes" id="UP000663868"/>
    </source>
</evidence>
<comment type="caution">
    <text evidence="1">The sequence shown here is derived from an EMBL/GenBank/DDBJ whole genome shotgun (WGS) entry which is preliminary data.</text>
</comment>
<protein>
    <submittedName>
        <fullName evidence="1">Uncharacterized protein</fullName>
    </submittedName>
</protein>
<sequence length="33" mass="3796">MLGNFRQIITRAIQPRILLTTNRLNQTDADKSP</sequence>
<gene>
    <name evidence="1" type="ORF">KXQ929_LOCUS35377</name>
</gene>
<reference evidence="1" key="1">
    <citation type="submission" date="2021-02" db="EMBL/GenBank/DDBJ databases">
        <authorList>
            <person name="Nowell W R."/>
        </authorList>
    </citation>
    <scope>NUCLEOTIDE SEQUENCE</scope>
</reference>
<dbReference type="Proteomes" id="UP000663868">
    <property type="component" value="Unassembled WGS sequence"/>
</dbReference>
<evidence type="ECO:0000313" key="1">
    <source>
        <dbReference type="EMBL" id="CAF4116367.1"/>
    </source>
</evidence>
<feature type="non-terminal residue" evidence="1">
    <location>
        <position position="1"/>
    </location>
</feature>
<proteinExistence type="predicted"/>
<accession>A0A819VYI4</accession>
<name>A0A819VYI4_9BILA</name>